<dbReference type="GO" id="GO:0006412">
    <property type="term" value="P:translation"/>
    <property type="evidence" value="ECO:0007669"/>
    <property type="project" value="UniProtKB-UniRule"/>
</dbReference>
<proteinExistence type="inferred from homology"/>
<dbReference type="InterPro" id="IPR023563">
    <property type="entry name" value="Ribosomal_uL13_CS"/>
</dbReference>
<organism evidence="5 6">
    <name type="scientific">Vulcanisaeta moutnovskia (strain 768-28)</name>
    <dbReference type="NCBI Taxonomy" id="985053"/>
    <lineage>
        <taxon>Archaea</taxon>
        <taxon>Thermoproteota</taxon>
        <taxon>Thermoprotei</taxon>
        <taxon>Thermoproteales</taxon>
        <taxon>Thermoproteaceae</taxon>
        <taxon>Vulcanisaeta</taxon>
    </lineage>
</organism>
<dbReference type="HAMAP" id="MF_01366">
    <property type="entry name" value="Ribosomal_uL13"/>
    <property type="match status" value="1"/>
</dbReference>
<accession>F0QXD5</accession>
<dbReference type="GO" id="GO:0017148">
    <property type="term" value="P:negative regulation of translation"/>
    <property type="evidence" value="ECO:0007669"/>
    <property type="project" value="TreeGrafter"/>
</dbReference>
<dbReference type="GO" id="GO:0003729">
    <property type="term" value="F:mRNA binding"/>
    <property type="evidence" value="ECO:0007669"/>
    <property type="project" value="TreeGrafter"/>
</dbReference>
<dbReference type="Gene3D" id="3.90.1180.10">
    <property type="entry name" value="Ribosomal protein L13"/>
    <property type="match status" value="1"/>
</dbReference>
<keyword evidence="6" id="KW-1185">Reference proteome</keyword>
<evidence type="ECO:0000256" key="1">
    <source>
        <dbReference type="ARBA" id="ARBA00022980"/>
    </source>
</evidence>
<dbReference type="Proteomes" id="UP000007485">
    <property type="component" value="Chromosome"/>
</dbReference>
<dbReference type="CDD" id="cd00392">
    <property type="entry name" value="Ribosomal_L13"/>
    <property type="match status" value="1"/>
</dbReference>
<dbReference type="PANTHER" id="PTHR11545">
    <property type="entry name" value="RIBOSOMAL PROTEIN L13"/>
    <property type="match status" value="1"/>
</dbReference>
<reference evidence="5 6" key="1">
    <citation type="journal article" date="2011" name="J. Bacteriol.">
        <title>Complete genome sequence of 'Vulcanisaeta moutnovskia' strain 768-28, a novel member of the hyperthermophilic crenarchaeal genus vulcanisaeta.</title>
        <authorList>
            <person name="Gumerov V.M."/>
            <person name="Mardanov A.V."/>
            <person name="Beletsky A.V."/>
            <person name="Prokofeva M.I."/>
            <person name="Bonch-Osmolovskaya E.A."/>
            <person name="Ravin N.V."/>
            <person name="Skryabin K.G."/>
        </authorList>
    </citation>
    <scope>NUCLEOTIDE SEQUENCE [LARGE SCALE GENOMIC DNA]</scope>
    <source>
        <strain evidence="5 6">768-28</strain>
    </source>
</reference>
<dbReference type="InterPro" id="IPR005755">
    <property type="entry name" value="Ribosomal_uL13_euk/arc"/>
</dbReference>
<dbReference type="PANTHER" id="PTHR11545:SF3">
    <property type="entry name" value="LARGE RIBOSOMAL SUBUNIT PROTEIN UL13"/>
    <property type="match status" value="1"/>
</dbReference>
<dbReference type="GO" id="GO:0003735">
    <property type="term" value="F:structural constituent of ribosome"/>
    <property type="evidence" value="ECO:0007669"/>
    <property type="project" value="UniProtKB-UniRule"/>
</dbReference>
<dbReference type="NCBIfam" id="NF005004">
    <property type="entry name" value="PRK06394.1"/>
    <property type="match status" value="1"/>
</dbReference>
<gene>
    <name evidence="3" type="primary">rpl13</name>
    <name evidence="5" type="ordered locus">VMUT_0964</name>
</gene>
<dbReference type="eggNOG" id="arCOG04242">
    <property type="taxonomic scope" value="Archaea"/>
</dbReference>
<dbReference type="SUPFAM" id="SSF52161">
    <property type="entry name" value="Ribosomal protein L13"/>
    <property type="match status" value="1"/>
</dbReference>
<evidence type="ECO:0000313" key="5">
    <source>
        <dbReference type="EMBL" id="ADY01174.1"/>
    </source>
</evidence>
<protein>
    <recommendedName>
        <fullName evidence="3">Large ribosomal subunit protein uL13</fullName>
    </recommendedName>
</protein>
<dbReference type="GO" id="GO:0022625">
    <property type="term" value="C:cytosolic large ribosomal subunit"/>
    <property type="evidence" value="ECO:0007669"/>
    <property type="project" value="UniProtKB-UniRule"/>
</dbReference>
<dbReference type="Pfam" id="PF00572">
    <property type="entry name" value="Ribosomal_L13"/>
    <property type="match status" value="1"/>
</dbReference>
<evidence type="ECO:0000313" key="6">
    <source>
        <dbReference type="Proteomes" id="UP000007485"/>
    </source>
</evidence>
<evidence type="ECO:0000256" key="4">
    <source>
        <dbReference type="RuleBase" id="RU003877"/>
    </source>
</evidence>
<name>F0QXD5_VULM7</name>
<keyword evidence="1 3" id="KW-0689">Ribosomal protein</keyword>
<dbReference type="KEGG" id="vmo:VMUT_0964"/>
<keyword evidence="2 3" id="KW-0687">Ribonucleoprotein</keyword>
<dbReference type="PROSITE" id="PS00783">
    <property type="entry name" value="RIBOSOMAL_L13"/>
    <property type="match status" value="1"/>
</dbReference>
<dbReference type="STRING" id="985053.VMUT_0964"/>
<evidence type="ECO:0000256" key="2">
    <source>
        <dbReference type="ARBA" id="ARBA00023274"/>
    </source>
</evidence>
<evidence type="ECO:0000256" key="3">
    <source>
        <dbReference type="HAMAP-Rule" id="MF_01366"/>
    </source>
</evidence>
<comment type="function">
    <text evidence="3">This protein is one of the early assembly proteins of the 50S ribosomal subunit, although it is not seen to bind rRNA by itself. It is important during the early stages of 50S assembly.</text>
</comment>
<dbReference type="AlphaFoldDB" id="F0QXD5"/>
<dbReference type="InterPro" id="IPR036899">
    <property type="entry name" value="Ribosomal_uL13_sf"/>
</dbReference>
<dbReference type="NCBIfam" id="TIGR01077">
    <property type="entry name" value="L13_A_E"/>
    <property type="match status" value="1"/>
</dbReference>
<dbReference type="HOGENOM" id="CLU_076922_1_0_2"/>
<comment type="similarity">
    <text evidence="3 4">Belongs to the universal ribosomal protein uL13 family.</text>
</comment>
<comment type="subunit">
    <text evidence="3">Part of the 50S ribosomal subunit.</text>
</comment>
<sequence length="195" mass="22517">MLRSLFRVIAMSNKVIIIDRNPPQLDEIVIDATNHVVGRLASVVAKWALEGRRIIVVNAERAVVTGDFNMVLNWYKTRISEWLTHYNPEKAGPKIPRKPDRILRRIIRGMLPRKELRGKQAYKRIKVFMGVPPQYMNVDKVIIKGALLSIRPGAKYVTLEELWSHIEPIQYEAWKKAKDAWEARLKRAQGKGDKA</sequence>
<dbReference type="InterPro" id="IPR005822">
    <property type="entry name" value="Ribosomal_uL13"/>
</dbReference>
<dbReference type="EMBL" id="CP002529">
    <property type="protein sequence ID" value="ADY01174.1"/>
    <property type="molecule type" value="Genomic_DNA"/>
</dbReference>